<feature type="region of interest" description="Disordered" evidence="1">
    <location>
        <begin position="87"/>
        <end position="111"/>
    </location>
</feature>
<dbReference type="OrthoDB" id="6132310at2759"/>
<dbReference type="EMBL" id="PZQS01000012">
    <property type="protein sequence ID" value="PVD20471.1"/>
    <property type="molecule type" value="Genomic_DNA"/>
</dbReference>
<organism evidence="2 3">
    <name type="scientific">Pomacea canaliculata</name>
    <name type="common">Golden apple snail</name>
    <dbReference type="NCBI Taxonomy" id="400727"/>
    <lineage>
        <taxon>Eukaryota</taxon>
        <taxon>Metazoa</taxon>
        <taxon>Spiralia</taxon>
        <taxon>Lophotrochozoa</taxon>
        <taxon>Mollusca</taxon>
        <taxon>Gastropoda</taxon>
        <taxon>Caenogastropoda</taxon>
        <taxon>Architaenioglossa</taxon>
        <taxon>Ampullarioidea</taxon>
        <taxon>Ampullariidae</taxon>
        <taxon>Pomacea</taxon>
    </lineage>
</organism>
<comment type="caution">
    <text evidence="2">The sequence shown here is derived from an EMBL/GenBank/DDBJ whole genome shotgun (WGS) entry which is preliminary data.</text>
</comment>
<name>A0A2T7NH22_POMCA</name>
<evidence type="ECO:0000313" key="3">
    <source>
        <dbReference type="Proteomes" id="UP000245119"/>
    </source>
</evidence>
<keyword evidence="3" id="KW-1185">Reference proteome</keyword>
<proteinExistence type="predicted"/>
<protein>
    <submittedName>
        <fullName evidence="2">Uncharacterized protein</fullName>
    </submittedName>
</protein>
<dbReference type="Proteomes" id="UP000245119">
    <property type="component" value="Linkage Group LG12"/>
</dbReference>
<feature type="compositionally biased region" description="Polar residues" evidence="1">
    <location>
        <begin position="102"/>
        <end position="111"/>
    </location>
</feature>
<evidence type="ECO:0000313" key="2">
    <source>
        <dbReference type="EMBL" id="PVD20471.1"/>
    </source>
</evidence>
<gene>
    <name evidence="2" type="ORF">C0Q70_18627</name>
</gene>
<sequence length="145" mass="16379">MIVEDTKFGAEADEHAGLKYLRDVQGRKQTTSTPIRRRRQIGRAIFAAGRALFRSFSRNPATQSGSRVTQHYSKPGTYQDAVRDFQSLRPTNVKPIDRPGLTGQTGTMGNHQITIRDYSKQGSPTMEIRSHGGDLVRKFRYENPK</sequence>
<evidence type="ECO:0000256" key="1">
    <source>
        <dbReference type="SAM" id="MobiDB-lite"/>
    </source>
</evidence>
<reference evidence="2 3" key="1">
    <citation type="submission" date="2018-04" db="EMBL/GenBank/DDBJ databases">
        <title>The genome of golden apple snail Pomacea canaliculata provides insight into stress tolerance and invasive adaptation.</title>
        <authorList>
            <person name="Liu C."/>
            <person name="Liu B."/>
            <person name="Ren Y."/>
            <person name="Zhang Y."/>
            <person name="Wang H."/>
            <person name="Li S."/>
            <person name="Jiang F."/>
            <person name="Yin L."/>
            <person name="Zhang G."/>
            <person name="Qian W."/>
            <person name="Fan W."/>
        </authorList>
    </citation>
    <scope>NUCLEOTIDE SEQUENCE [LARGE SCALE GENOMIC DNA]</scope>
    <source>
        <strain evidence="2">SZHN2017</strain>
        <tissue evidence="2">Muscle</tissue>
    </source>
</reference>
<accession>A0A2T7NH22</accession>
<dbReference type="AlphaFoldDB" id="A0A2T7NH22"/>